<evidence type="ECO:0000256" key="1">
    <source>
        <dbReference type="SAM" id="MobiDB-lite"/>
    </source>
</evidence>
<evidence type="ECO:0000259" key="2">
    <source>
        <dbReference type="SMART" id="SM01083"/>
    </source>
</evidence>
<gene>
    <name evidence="3" type="ORF">TVY486_1102340</name>
</gene>
<protein>
    <recommendedName>
        <fullName evidence="2">CBF1-interacting co-repressor CIR N-terminal domain-containing protein</fullName>
    </recommendedName>
</protein>
<feature type="compositionally biased region" description="Basic and acidic residues" evidence="1">
    <location>
        <begin position="24"/>
        <end position="52"/>
    </location>
</feature>
<reference evidence="3" key="1">
    <citation type="journal article" date="2012" name="Proc. Natl. Acad. Sci. U.S.A.">
        <title>Antigenic diversity is generated by distinct evolutionary mechanisms in African trypanosome species.</title>
        <authorList>
            <person name="Jackson A.P."/>
            <person name="Berry A."/>
            <person name="Aslett M."/>
            <person name="Allison H.C."/>
            <person name="Burton P."/>
            <person name="Vavrova-Anderson J."/>
            <person name="Brown R."/>
            <person name="Browne H."/>
            <person name="Corton N."/>
            <person name="Hauser H."/>
            <person name="Gamble J."/>
            <person name="Gilderthorp R."/>
            <person name="Marcello L."/>
            <person name="McQuillan J."/>
            <person name="Otto T.D."/>
            <person name="Quail M.A."/>
            <person name="Sanders M.J."/>
            <person name="van Tonder A."/>
            <person name="Ginger M.L."/>
            <person name="Field M.C."/>
            <person name="Barry J.D."/>
            <person name="Hertz-Fowler C."/>
            <person name="Berriman M."/>
        </authorList>
    </citation>
    <scope>NUCLEOTIDE SEQUENCE</scope>
    <source>
        <strain evidence="3">Y486</strain>
    </source>
</reference>
<feature type="region of interest" description="Disordered" evidence="1">
    <location>
        <begin position="133"/>
        <end position="173"/>
    </location>
</feature>
<feature type="region of interest" description="Disordered" evidence="1">
    <location>
        <begin position="92"/>
        <end position="115"/>
    </location>
</feature>
<evidence type="ECO:0000313" key="3">
    <source>
        <dbReference type="EMBL" id="CCC52749.1"/>
    </source>
</evidence>
<dbReference type="SMART" id="SM01083">
    <property type="entry name" value="Cir_N"/>
    <property type="match status" value="1"/>
</dbReference>
<feature type="domain" description="CBF1-interacting co-repressor CIR N-terminal" evidence="2">
    <location>
        <begin position="14"/>
        <end position="50"/>
    </location>
</feature>
<proteinExistence type="predicted"/>
<name>G0UAB6_TRYVY</name>
<dbReference type="VEuPathDB" id="TriTrypDB:TvY486_1102340"/>
<organism evidence="3">
    <name type="scientific">Trypanosoma vivax (strain Y486)</name>
    <dbReference type="NCBI Taxonomy" id="1055687"/>
    <lineage>
        <taxon>Eukaryota</taxon>
        <taxon>Discoba</taxon>
        <taxon>Euglenozoa</taxon>
        <taxon>Kinetoplastea</taxon>
        <taxon>Metakinetoplastina</taxon>
        <taxon>Trypanosomatida</taxon>
        <taxon>Trypanosomatidae</taxon>
        <taxon>Trypanosoma</taxon>
        <taxon>Duttonella</taxon>
    </lineage>
</organism>
<dbReference type="InterPro" id="IPR019339">
    <property type="entry name" value="CIR_N_dom"/>
</dbReference>
<dbReference type="AlphaFoldDB" id="G0UAB6"/>
<feature type="compositionally biased region" description="Basic and acidic residues" evidence="1">
    <location>
        <begin position="1"/>
        <end position="11"/>
    </location>
</feature>
<sequence length="244" mass="26872">MYASHNKDINRHKSFHPLTYRNLSKVEQRQEAEAARKKALEERSAQLRKDQEQRRYDDLVLMASGDSVGGQLAKFRQVENIFAAELATETLGGSGSVSKGEGAGKTDGASQLPSPLLKGGSLTFCKEEQGADGLLRPALSNGPARKRSRGEDGNVSDTAAPGGGRTVTGFVSSADAAQLRKELDRIQKERHDPLKRVEQFQNRAVAAEAKRRALEAQAAVDRREDSQKDFLRSRIQELLDMKKK</sequence>
<feature type="region of interest" description="Disordered" evidence="1">
    <location>
        <begin position="1"/>
        <end position="52"/>
    </location>
</feature>
<dbReference type="OMA" id="MYRAHSK"/>
<dbReference type="EMBL" id="HE573027">
    <property type="protein sequence ID" value="CCC52749.1"/>
    <property type="molecule type" value="Genomic_DNA"/>
</dbReference>
<accession>G0UAB6</accession>